<dbReference type="SUPFAM" id="SSF51730">
    <property type="entry name" value="FAD-linked oxidoreductase"/>
    <property type="match status" value="1"/>
</dbReference>
<organism evidence="2">
    <name type="scientific">marine metagenome</name>
    <dbReference type="NCBI Taxonomy" id="408172"/>
    <lineage>
        <taxon>unclassified sequences</taxon>
        <taxon>metagenomes</taxon>
        <taxon>ecological metagenomes</taxon>
    </lineage>
</organism>
<proteinExistence type="predicted"/>
<dbReference type="GO" id="GO:0016491">
    <property type="term" value="F:oxidoreductase activity"/>
    <property type="evidence" value="ECO:0007669"/>
    <property type="project" value="UniProtKB-KW"/>
</dbReference>
<name>A0A381XRK7_9ZZZZ</name>
<gene>
    <name evidence="2" type="ORF">METZ01_LOCUS120248</name>
</gene>
<dbReference type="EMBL" id="UINC01016128">
    <property type="protein sequence ID" value="SVA67394.1"/>
    <property type="molecule type" value="Genomic_DNA"/>
</dbReference>
<dbReference type="Gene3D" id="3.20.20.220">
    <property type="match status" value="1"/>
</dbReference>
<evidence type="ECO:0000256" key="1">
    <source>
        <dbReference type="ARBA" id="ARBA00023002"/>
    </source>
</evidence>
<sequence length="288" mass="32254">VSRNPSDLGLLERLRQPGPIVTVELRPPPRGLTAAEGMNTWIDLNHSIRNLALRDVFVFLTDDAVGSREEENLTHLSSNVGSDVPLSRLIPFLTCKHTLEHCLMYADRAQSLGFEALTVLGGDTSVGPARCLPHAYMLRERIRERQPDLALGGWTNPHSDIGQQVEYLTAANFSADFFLTQIVSHHSMDRVDAFLEECALRNVTIPGIFGVFYYRSAHSGTLEKLKEFFPVPAEHLRKEFESGAKPEEVLVRTLNALRSAGVDKVYVSNFGHRRVQDHLTRVLVDRTS</sequence>
<keyword evidence="1" id="KW-0560">Oxidoreductase</keyword>
<feature type="non-terminal residue" evidence="2">
    <location>
        <position position="1"/>
    </location>
</feature>
<accession>A0A381XRK7</accession>
<dbReference type="InterPro" id="IPR029041">
    <property type="entry name" value="FAD-linked_oxidoreductase-like"/>
</dbReference>
<protein>
    <recommendedName>
        <fullName evidence="3">Methylenetetrahydrofolate reductase (NAD(P)H)</fullName>
    </recommendedName>
</protein>
<evidence type="ECO:0008006" key="3">
    <source>
        <dbReference type="Google" id="ProtNLM"/>
    </source>
</evidence>
<reference evidence="2" key="1">
    <citation type="submission" date="2018-05" db="EMBL/GenBank/DDBJ databases">
        <authorList>
            <person name="Lanie J.A."/>
            <person name="Ng W.-L."/>
            <person name="Kazmierczak K.M."/>
            <person name="Andrzejewski T.M."/>
            <person name="Davidsen T.M."/>
            <person name="Wayne K.J."/>
            <person name="Tettelin H."/>
            <person name="Glass J.I."/>
            <person name="Rusch D."/>
            <person name="Podicherti R."/>
            <person name="Tsui H.-C.T."/>
            <person name="Winkler M.E."/>
        </authorList>
    </citation>
    <scope>NUCLEOTIDE SEQUENCE</scope>
</reference>
<dbReference type="AlphaFoldDB" id="A0A381XRK7"/>
<evidence type="ECO:0000313" key="2">
    <source>
        <dbReference type="EMBL" id="SVA67394.1"/>
    </source>
</evidence>